<dbReference type="AlphaFoldDB" id="A0A0F9GU56"/>
<evidence type="ECO:0000256" key="1">
    <source>
        <dbReference type="SAM" id="Coils"/>
    </source>
</evidence>
<organism evidence="2">
    <name type="scientific">marine sediment metagenome</name>
    <dbReference type="NCBI Taxonomy" id="412755"/>
    <lineage>
        <taxon>unclassified sequences</taxon>
        <taxon>metagenomes</taxon>
        <taxon>ecological metagenomes</taxon>
    </lineage>
</organism>
<keyword evidence="1" id="KW-0175">Coiled coil</keyword>
<protein>
    <submittedName>
        <fullName evidence="2">Uncharacterized protein</fullName>
    </submittedName>
</protein>
<dbReference type="EMBL" id="LAZR01016980">
    <property type="protein sequence ID" value="KKM02279.1"/>
    <property type="molecule type" value="Genomic_DNA"/>
</dbReference>
<sequence>MKNSFTSNLDTFHFTSDFILAKRDVKELKNLFKEKRDLKKEEVRAYQEVIYKYKRNLISFKDLLQKSGNRYSRLPFKVTNKKLEEQIYFKSTTLKRHLQQYKIKEELKKMTSFTSMTKPEKLLEVRGTQRDLTKVQYELEDGLQKNKKEIEKYNEKVLRNFIETEWPDYDKFFNDQHMFSKILTEVVESYLEEKFALRIKDPSNYSLIEDLLSVIIERRNFIKKLKEKAIQFKNELSAKIESWSIDYLPFPGIFYKSGINIQSDGSDINFSLDIRKAYKNIFKTLSKRYGKKFRLKDPLIFDKEGYLITKFYSTDFMIGIISV</sequence>
<evidence type="ECO:0000313" key="2">
    <source>
        <dbReference type="EMBL" id="KKM02279.1"/>
    </source>
</evidence>
<proteinExistence type="predicted"/>
<accession>A0A0F9GU56</accession>
<name>A0A0F9GU56_9ZZZZ</name>
<feature type="non-terminal residue" evidence="2">
    <location>
        <position position="323"/>
    </location>
</feature>
<gene>
    <name evidence="2" type="ORF">LCGC14_1786000</name>
</gene>
<comment type="caution">
    <text evidence="2">The sequence shown here is derived from an EMBL/GenBank/DDBJ whole genome shotgun (WGS) entry which is preliminary data.</text>
</comment>
<reference evidence="2" key="1">
    <citation type="journal article" date="2015" name="Nature">
        <title>Complex archaea that bridge the gap between prokaryotes and eukaryotes.</title>
        <authorList>
            <person name="Spang A."/>
            <person name="Saw J.H."/>
            <person name="Jorgensen S.L."/>
            <person name="Zaremba-Niedzwiedzka K."/>
            <person name="Martijn J."/>
            <person name="Lind A.E."/>
            <person name="van Eijk R."/>
            <person name="Schleper C."/>
            <person name="Guy L."/>
            <person name="Ettema T.J."/>
        </authorList>
    </citation>
    <scope>NUCLEOTIDE SEQUENCE</scope>
</reference>
<feature type="coiled-coil region" evidence="1">
    <location>
        <begin position="21"/>
        <end position="48"/>
    </location>
</feature>